<dbReference type="InterPro" id="IPR006683">
    <property type="entry name" value="Thioestr_dom"/>
</dbReference>
<dbReference type="Gene3D" id="3.10.129.10">
    <property type="entry name" value="Hotdog Thioesterase"/>
    <property type="match status" value="1"/>
</dbReference>
<dbReference type="CDD" id="cd03442">
    <property type="entry name" value="BFIT_BACH"/>
    <property type="match status" value="1"/>
</dbReference>
<dbReference type="InterPro" id="IPR033120">
    <property type="entry name" value="HOTDOG_ACOT"/>
</dbReference>
<dbReference type="PROSITE" id="PS51770">
    <property type="entry name" value="HOTDOG_ACOT"/>
    <property type="match status" value="1"/>
</dbReference>
<name>A0A3B0U0U5_9ZZZZ</name>
<dbReference type="PANTHER" id="PTHR11049">
    <property type="entry name" value="ACYL COENZYME A THIOESTER HYDROLASE"/>
    <property type="match status" value="1"/>
</dbReference>
<dbReference type="EMBL" id="UOEP01000097">
    <property type="protein sequence ID" value="VAW19317.1"/>
    <property type="molecule type" value="Genomic_DNA"/>
</dbReference>
<protein>
    <submittedName>
        <fullName evidence="3">Cytosolic long-chain acyl-CoA thioester hydrolase family protein</fullName>
    </submittedName>
</protein>
<dbReference type="GO" id="GO:0052816">
    <property type="term" value="F:long-chain fatty acyl-CoA hydrolase activity"/>
    <property type="evidence" value="ECO:0007669"/>
    <property type="project" value="TreeGrafter"/>
</dbReference>
<evidence type="ECO:0000313" key="3">
    <source>
        <dbReference type="EMBL" id="VAW19317.1"/>
    </source>
</evidence>
<organism evidence="3">
    <name type="scientific">hydrothermal vent metagenome</name>
    <dbReference type="NCBI Taxonomy" id="652676"/>
    <lineage>
        <taxon>unclassified sequences</taxon>
        <taxon>metagenomes</taxon>
        <taxon>ecological metagenomes</taxon>
    </lineage>
</organism>
<sequence>MENYKLVLRGDLNQNGYLYGGNLLKWVDEYAWIAATIDYPSFNFVTIAMDNVVFKKSVREGSILRFDITKSRTGNTSVQYNVKVFQIVIGNTGNDLVFSTQITFVRINENGEKMSIKQ</sequence>
<dbReference type="InterPro" id="IPR040170">
    <property type="entry name" value="Cytosol_ACT"/>
</dbReference>
<reference evidence="3" key="1">
    <citation type="submission" date="2018-06" db="EMBL/GenBank/DDBJ databases">
        <authorList>
            <person name="Zhirakovskaya E."/>
        </authorList>
    </citation>
    <scope>NUCLEOTIDE SEQUENCE</scope>
</reference>
<dbReference type="GO" id="GO:0005829">
    <property type="term" value="C:cytosol"/>
    <property type="evidence" value="ECO:0007669"/>
    <property type="project" value="TreeGrafter"/>
</dbReference>
<evidence type="ECO:0000256" key="1">
    <source>
        <dbReference type="ARBA" id="ARBA00022801"/>
    </source>
</evidence>
<proteinExistence type="predicted"/>
<dbReference type="Pfam" id="PF03061">
    <property type="entry name" value="4HBT"/>
    <property type="match status" value="1"/>
</dbReference>
<keyword evidence="1 3" id="KW-0378">Hydrolase</keyword>
<dbReference type="AlphaFoldDB" id="A0A3B0U0U5"/>
<dbReference type="InterPro" id="IPR029069">
    <property type="entry name" value="HotDog_dom_sf"/>
</dbReference>
<dbReference type="GO" id="GO:0009062">
    <property type="term" value="P:fatty acid catabolic process"/>
    <property type="evidence" value="ECO:0007669"/>
    <property type="project" value="TreeGrafter"/>
</dbReference>
<dbReference type="PANTHER" id="PTHR11049:SF31">
    <property type="entry name" value="HOTDOG ACOT-TYPE DOMAIN-CONTAINING PROTEIN"/>
    <property type="match status" value="1"/>
</dbReference>
<gene>
    <name evidence="3" type="ORF">MNBD_BACTEROID01-192</name>
</gene>
<dbReference type="SUPFAM" id="SSF54637">
    <property type="entry name" value="Thioesterase/thiol ester dehydrase-isomerase"/>
    <property type="match status" value="1"/>
</dbReference>
<dbReference type="GO" id="GO:0006637">
    <property type="term" value="P:acyl-CoA metabolic process"/>
    <property type="evidence" value="ECO:0007669"/>
    <property type="project" value="TreeGrafter"/>
</dbReference>
<accession>A0A3B0U0U5</accession>
<feature type="domain" description="HotDog ACOT-type" evidence="2">
    <location>
        <begin position="1"/>
        <end position="110"/>
    </location>
</feature>
<evidence type="ECO:0000259" key="2">
    <source>
        <dbReference type="PROSITE" id="PS51770"/>
    </source>
</evidence>